<reference evidence="2 3" key="1">
    <citation type="submission" date="2024-09" db="EMBL/GenBank/DDBJ databases">
        <authorList>
            <person name="Sun Q."/>
            <person name="Mori K."/>
        </authorList>
    </citation>
    <scope>NUCLEOTIDE SEQUENCE [LARGE SCALE GENOMIC DNA]</scope>
    <source>
        <strain evidence="2 3">CCM 7609</strain>
    </source>
</reference>
<evidence type="ECO:0000313" key="2">
    <source>
        <dbReference type="EMBL" id="MFB9075681.1"/>
    </source>
</evidence>
<evidence type="ECO:0000313" key="3">
    <source>
        <dbReference type="Proteomes" id="UP001589575"/>
    </source>
</evidence>
<keyword evidence="3" id="KW-1185">Reference proteome</keyword>
<dbReference type="EMBL" id="JBHMFI010000023">
    <property type="protein sequence ID" value="MFB9075681.1"/>
    <property type="molecule type" value="Genomic_DNA"/>
</dbReference>
<name>A0ABV5G9X2_9MICC</name>
<organism evidence="2 3">
    <name type="scientific">Citricoccus parietis</name>
    <dbReference type="NCBI Taxonomy" id="592307"/>
    <lineage>
        <taxon>Bacteria</taxon>
        <taxon>Bacillati</taxon>
        <taxon>Actinomycetota</taxon>
        <taxon>Actinomycetes</taxon>
        <taxon>Micrococcales</taxon>
        <taxon>Micrococcaceae</taxon>
        <taxon>Citricoccus</taxon>
    </lineage>
</organism>
<comment type="caution">
    <text evidence="2">The sequence shown here is derived from an EMBL/GenBank/DDBJ whole genome shotgun (WGS) entry which is preliminary data.</text>
</comment>
<dbReference type="Proteomes" id="UP001589575">
    <property type="component" value="Unassembled WGS sequence"/>
</dbReference>
<dbReference type="EMBL" id="JBHMFI010000023">
    <property type="protein sequence ID" value="MFB9075221.1"/>
    <property type="molecule type" value="Genomic_DNA"/>
</dbReference>
<accession>A0ABV5G9X2</accession>
<protein>
    <submittedName>
        <fullName evidence="2">Uncharacterized protein</fullName>
    </submittedName>
</protein>
<evidence type="ECO:0000313" key="1">
    <source>
        <dbReference type="EMBL" id="MFB9075221.1"/>
    </source>
</evidence>
<proteinExistence type="predicted"/>
<gene>
    <name evidence="1" type="ORF">ACFFX0_30235</name>
    <name evidence="2" type="ORF">ACFFX0_32760</name>
</gene>
<sequence length="109" mass="11014">MVCGRGIGVGAGSVLGGGATAFGRAELVQLGLGPAFTFGIFESFAFGRLRVLEGLLSVDAGLNGGGDVLDCGEALVVEFAGLVDEGFGDVLGHGFHPRPGAGFSLRWCR</sequence>